<dbReference type="PANTHER" id="PTHR47894">
    <property type="entry name" value="HTH-TYPE TRANSCRIPTIONAL REGULATOR GADX"/>
    <property type="match status" value="1"/>
</dbReference>
<dbReference type="GO" id="GO:0005829">
    <property type="term" value="C:cytosol"/>
    <property type="evidence" value="ECO:0007669"/>
    <property type="project" value="TreeGrafter"/>
</dbReference>
<comment type="caution">
    <text evidence="5">The sequence shown here is derived from an EMBL/GenBank/DDBJ whole genome shotgun (WGS) entry which is preliminary data.</text>
</comment>
<evidence type="ECO:0000256" key="3">
    <source>
        <dbReference type="ARBA" id="ARBA00023163"/>
    </source>
</evidence>
<keyword evidence="6" id="KW-1185">Reference proteome</keyword>
<feature type="domain" description="HTH araC/xylS-type" evidence="4">
    <location>
        <begin position="167"/>
        <end position="264"/>
    </location>
</feature>
<dbReference type="GO" id="GO:0000976">
    <property type="term" value="F:transcription cis-regulatory region binding"/>
    <property type="evidence" value="ECO:0007669"/>
    <property type="project" value="TreeGrafter"/>
</dbReference>
<gene>
    <name evidence="5" type="ORF">CH357_07675</name>
</gene>
<keyword evidence="2" id="KW-0238">DNA-binding</keyword>
<accession>A0A2M9XFJ8</accession>
<dbReference type="RefSeq" id="WP_100706150.1">
    <property type="nucleotide sequence ID" value="NZ_NPDL01000003.1"/>
</dbReference>
<dbReference type="PROSITE" id="PS01124">
    <property type="entry name" value="HTH_ARAC_FAMILY_2"/>
    <property type="match status" value="1"/>
</dbReference>
<dbReference type="Proteomes" id="UP000232196">
    <property type="component" value="Unassembled WGS sequence"/>
</dbReference>
<dbReference type="PANTHER" id="PTHR47894:SF4">
    <property type="entry name" value="HTH-TYPE TRANSCRIPTIONAL REGULATOR GADX"/>
    <property type="match status" value="1"/>
</dbReference>
<dbReference type="AlphaFoldDB" id="A0A2M9XFJ8"/>
<organism evidence="5 6">
    <name type="scientific">Leptospira hartskeerlii</name>
    <dbReference type="NCBI Taxonomy" id="2023177"/>
    <lineage>
        <taxon>Bacteria</taxon>
        <taxon>Pseudomonadati</taxon>
        <taxon>Spirochaetota</taxon>
        <taxon>Spirochaetia</taxon>
        <taxon>Leptospirales</taxon>
        <taxon>Leptospiraceae</taxon>
        <taxon>Leptospira</taxon>
    </lineage>
</organism>
<dbReference type="SMART" id="SM00342">
    <property type="entry name" value="HTH_ARAC"/>
    <property type="match status" value="1"/>
</dbReference>
<sequence>MKRFIISREGVGLSATVIQKRELYLSRVATDLPTLVFVKKGIKSLKQNGLELDIKSGEAVAIAGNQAFDVINRPDHGEFEAAWIAFHPNVIRNYKPNIPDLKDIDPAFIFPNITSGFSDAFRLAAESITTDKLISDQVAIHRATEILIWLGEYGRKFKVSSPENISMKVRSFLIANPARDWSAVEIANLLEMSEATLRRRLSSELSSFSEILIDVRMSLALALLQSTDRTIGEIAREAGYDSASRFAVRFRDRFGHSPTMLRREANRDRNGTILDRVRT</sequence>
<dbReference type="Pfam" id="PF12833">
    <property type="entry name" value="HTH_18"/>
    <property type="match status" value="1"/>
</dbReference>
<proteinExistence type="predicted"/>
<evidence type="ECO:0000259" key="4">
    <source>
        <dbReference type="PROSITE" id="PS01124"/>
    </source>
</evidence>
<dbReference type="InterPro" id="IPR018060">
    <property type="entry name" value="HTH_AraC"/>
</dbReference>
<keyword evidence="3" id="KW-0804">Transcription</keyword>
<dbReference type="OrthoDB" id="9803764at2"/>
<dbReference type="PROSITE" id="PS00041">
    <property type="entry name" value="HTH_ARAC_FAMILY_1"/>
    <property type="match status" value="1"/>
</dbReference>
<name>A0A2M9XFJ8_9LEPT</name>
<evidence type="ECO:0000313" key="6">
    <source>
        <dbReference type="Proteomes" id="UP000232196"/>
    </source>
</evidence>
<reference evidence="5 6" key="1">
    <citation type="submission" date="2017-07" db="EMBL/GenBank/DDBJ databases">
        <title>Leptospira spp. isolated from tropical soils.</title>
        <authorList>
            <person name="Thibeaux R."/>
            <person name="Iraola G."/>
            <person name="Ferres I."/>
            <person name="Bierque E."/>
            <person name="Girault D."/>
            <person name="Soupe-Gilbert M.-E."/>
            <person name="Picardeau M."/>
            <person name="Goarant C."/>
        </authorList>
    </citation>
    <scope>NUCLEOTIDE SEQUENCE [LARGE SCALE GENOMIC DNA]</scope>
    <source>
        <strain evidence="5 6">MCA1-C-A1</strain>
    </source>
</reference>
<evidence type="ECO:0000313" key="5">
    <source>
        <dbReference type="EMBL" id="PJZ26362.1"/>
    </source>
</evidence>
<evidence type="ECO:0000256" key="1">
    <source>
        <dbReference type="ARBA" id="ARBA00023015"/>
    </source>
</evidence>
<dbReference type="InterPro" id="IPR018062">
    <property type="entry name" value="HTH_AraC-typ_CS"/>
</dbReference>
<protein>
    <submittedName>
        <fullName evidence="5">AraC family transcriptional regulator</fullName>
    </submittedName>
</protein>
<dbReference type="EMBL" id="NPDN01000003">
    <property type="protein sequence ID" value="PJZ26362.1"/>
    <property type="molecule type" value="Genomic_DNA"/>
</dbReference>
<keyword evidence="1" id="KW-0805">Transcription regulation</keyword>
<dbReference type="SUPFAM" id="SSF46689">
    <property type="entry name" value="Homeodomain-like"/>
    <property type="match status" value="1"/>
</dbReference>
<evidence type="ECO:0000256" key="2">
    <source>
        <dbReference type="ARBA" id="ARBA00023125"/>
    </source>
</evidence>
<dbReference type="Gene3D" id="1.10.10.60">
    <property type="entry name" value="Homeodomain-like"/>
    <property type="match status" value="1"/>
</dbReference>
<dbReference type="GO" id="GO:0003700">
    <property type="term" value="F:DNA-binding transcription factor activity"/>
    <property type="evidence" value="ECO:0007669"/>
    <property type="project" value="InterPro"/>
</dbReference>
<dbReference type="InterPro" id="IPR009057">
    <property type="entry name" value="Homeodomain-like_sf"/>
</dbReference>